<dbReference type="RefSeq" id="WP_083207532.1">
    <property type="nucleotide sequence ID" value="NZ_BDEB01000017.1"/>
</dbReference>
<dbReference type="Pfam" id="PF13354">
    <property type="entry name" value="Beta-lactamase2"/>
    <property type="match status" value="1"/>
</dbReference>
<feature type="compositionally biased region" description="Low complexity" evidence="1">
    <location>
        <begin position="40"/>
        <end position="49"/>
    </location>
</feature>
<dbReference type="SUPFAM" id="SSF56601">
    <property type="entry name" value="beta-lactamase/transpeptidase-like"/>
    <property type="match status" value="1"/>
</dbReference>
<dbReference type="InterPro" id="IPR012338">
    <property type="entry name" value="Beta-lactam/transpept-like"/>
</dbReference>
<dbReference type="Gene3D" id="3.40.710.10">
    <property type="entry name" value="DD-peptidase/beta-lactamase superfamily"/>
    <property type="match status" value="1"/>
</dbReference>
<evidence type="ECO:0000256" key="2">
    <source>
        <dbReference type="SAM" id="Phobius"/>
    </source>
</evidence>
<name>A0A2H6DLN4_TETHA</name>
<dbReference type="GO" id="GO:0046677">
    <property type="term" value="P:response to antibiotic"/>
    <property type="evidence" value="ECO:0007669"/>
    <property type="project" value="InterPro"/>
</dbReference>
<comment type="caution">
    <text evidence="4">The sequence shown here is derived from an EMBL/GenBank/DDBJ whole genome shotgun (WGS) entry which is preliminary data.</text>
</comment>
<evidence type="ECO:0000313" key="5">
    <source>
        <dbReference type="Proteomes" id="UP000236214"/>
    </source>
</evidence>
<evidence type="ECO:0000313" key="4">
    <source>
        <dbReference type="EMBL" id="GBD69326.1"/>
    </source>
</evidence>
<keyword evidence="2" id="KW-1133">Transmembrane helix</keyword>
<reference evidence="4 5" key="1">
    <citation type="submission" date="2016-05" db="EMBL/GenBank/DDBJ databases">
        <title>Whole genome sequencing of Tetragenococcus halophilus subsp. halophilus NISL 7118.</title>
        <authorList>
            <person name="Shiwa Y."/>
            <person name="Nishimura I."/>
            <person name="Yoshikawa H."/>
            <person name="Koyama Y."/>
            <person name="Oguma T."/>
        </authorList>
    </citation>
    <scope>NUCLEOTIDE SEQUENCE [LARGE SCALE GENOMIC DNA]</scope>
    <source>
        <strain evidence="4 5">NISL 7118</strain>
    </source>
</reference>
<keyword evidence="2" id="KW-0472">Membrane</keyword>
<dbReference type="EMBL" id="BDEC01000192">
    <property type="protein sequence ID" value="GBD69326.1"/>
    <property type="molecule type" value="Genomic_DNA"/>
</dbReference>
<keyword evidence="5" id="KW-1185">Reference proteome</keyword>
<dbReference type="InterPro" id="IPR045155">
    <property type="entry name" value="Beta-lactam_cat"/>
</dbReference>
<dbReference type="GO" id="GO:0008800">
    <property type="term" value="F:beta-lactamase activity"/>
    <property type="evidence" value="ECO:0007669"/>
    <property type="project" value="InterPro"/>
</dbReference>
<protein>
    <recommendedName>
        <fullName evidence="3">Beta-lactamase class A catalytic domain-containing protein</fullName>
    </recommendedName>
</protein>
<feature type="domain" description="Beta-lactamase class A catalytic" evidence="3">
    <location>
        <begin position="134"/>
        <end position="227"/>
    </location>
</feature>
<evidence type="ECO:0000259" key="3">
    <source>
        <dbReference type="Pfam" id="PF13354"/>
    </source>
</evidence>
<organism evidence="4 5">
    <name type="scientific">Tetragenococcus halophilus subsp. halophilus</name>
    <dbReference type="NCBI Taxonomy" id="1513897"/>
    <lineage>
        <taxon>Bacteria</taxon>
        <taxon>Bacillati</taxon>
        <taxon>Bacillota</taxon>
        <taxon>Bacilli</taxon>
        <taxon>Lactobacillales</taxon>
        <taxon>Enterococcaceae</taxon>
        <taxon>Tetragenococcus</taxon>
    </lineage>
</organism>
<dbReference type="Proteomes" id="UP000236214">
    <property type="component" value="Unassembled WGS sequence"/>
</dbReference>
<dbReference type="PANTHER" id="PTHR35333:SF3">
    <property type="entry name" value="BETA-LACTAMASE-TYPE TRANSPEPTIDASE FOLD CONTAINING PROTEIN"/>
    <property type="match status" value="1"/>
</dbReference>
<dbReference type="GO" id="GO:0030655">
    <property type="term" value="P:beta-lactam antibiotic catabolic process"/>
    <property type="evidence" value="ECO:0007669"/>
    <property type="project" value="InterPro"/>
</dbReference>
<proteinExistence type="predicted"/>
<gene>
    <name evidence="4" type="ORF">TEHN7118_2132</name>
</gene>
<dbReference type="PANTHER" id="PTHR35333">
    <property type="entry name" value="BETA-LACTAMASE"/>
    <property type="match status" value="1"/>
</dbReference>
<feature type="transmembrane region" description="Helical" evidence="2">
    <location>
        <begin position="7"/>
        <end position="24"/>
    </location>
</feature>
<accession>A0A2H6DLN4</accession>
<evidence type="ECO:0000256" key="1">
    <source>
        <dbReference type="SAM" id="MobiDB-lite"/>
    </source>
</evidence>
<dbReference type="GeneID" id="64055254"/>
<dbReference type="InterPro" id="IPR000871">
    <property type="entry name" value="Beta-lactam_class-A"/>
</dbReference>
<dbReference type="AlphaFoldDB" id="A0A2H6DLN4"/>
<keyword evidence="2" id="KW-0812">Transmembrane</keyword>
<sequence>MNKFLKIFPVILGVLLLVAVGFWYESSMGTNEEKTRESTTETSQEVVNEPQKDKEDLKEQLQQKGDQLAEEYPNSLEFRVYDLDTEETYSYTNDEKDRLYETASIVKIAVAMLLLHEKENAQVELTEEETERMSSMILSSDNDATSALLNESLGGFESLQTIFDELGMNNTTVNLGNWGNSTTTAKDQMKLLKELYLPSDYISEESQDDIIDLMTQIDEDQSWGVYAGSDDVSFKNGWLTDGVSGEWIVTSIGKVSQGDNEYLAVALSDGNSSVEDGSHVIEELMDVTSTYLL</sequence>
<feature type="region of interest" description="Disordered" evidence="1">
    <location>
        <begin position="30"/>
        <end position="56"/>
    </location>
</feature>